<protein>
    <submittedName>
        <fullName evidence="2">Uncharacterized protein</fullName>
    </submittedName>
</protein>
<dbReference type="AlphaFoldDB" id="T0IY53"/>
<sequence length="43" mass="4348">MSSIEQSIALPIRRMVHPAQLAVGSAIAISGLAILLHGAVALA</sequence>
<keyword evidence="1" id="KW-0812">Transmembrane</keyword>
<reference evidence="2 3" key="1">
    <citation type="journal article" date="2013" name="Genome Announc.">
        <title>Draft Genome Sequence of Sphingobium lactosutens Strain DS20T, Isolated from a Hexachlorocyclohexane Dumpsite.</title>
        <authorList>
            <person name="Kumar R."/>
            <person name="Dwivedi V."/>
            <person name="Negi V."/>
            <person name="Khurana J.P."/>
            <person name="Lal R."/>
        </authorList>
    </citation>
    <scope>NUCLEOTIDE SEQUENCE [LARGE SCALE GENOMIC DNA]</scope>
    <source>
        <strain evidence="2 3">DS20</strain>
    </source>
</reference>
<keyword evidence="1" id="KW-0472">Membrane</keyword>
<keyword evidence="3" id="KW-1185">Reference proteome</keyword>
<evidence type="ECO:0000313" key="3">
    <source>
        <dbReference type="Proteomes" id="UP000015531"/>
    </source>
</evidence>
<dbReference type="PATRIC" id="fig|1331060.3.peg.2443"/>
<dbReference type="eggNOG" id="ENOG5031190">
    <property type="taxonomic scope" value="Bacteria"/>
</dbReference>
<proteinExistence type="predicted"/>
<dbReference type="Proteomes" id="UP000015531">
    <property type="component" value="Unassembled WGS sequence"/>
</dbReference>
<comment type="caution">
    <text evidence="2">The sequence shown here is derived from an EMBL/GenBank/DDBJ whole genome shotgun (WGS) entry which is preliminary data.</text>
</comment>
<gene>
    <name evidence="2" type="ORF">RLDS_12870</name>
</gene>
<keyword evidence="1" id="KW-1133">Transmembrane helix</keyword>
<evidence type="ECO:0000313" key="2">
    <source>
        <dbReference type="EMBL" id="EQB14624.1"/>
    </source>
</evidence>
<feature type="transmembrane region" description="Helical" evidence="1">
    <location>
        <begin position="21"/>
        <end position="42"/>
    </location>
</feature>
<organism evidence="2 3">
    <name type="scientific">Sphingobium lactosutens DS20</name>
    <dbReference type="NCBI Taxonomy" id="1331060"/>
    <lineage>
        <taxon>Bacteria</taxon>
        <taxon>Pseudomonadati</taxon>
        <taxon>Pseudomonadota</taxon>
        <taxon>Alphaproteobacteria</taxon>
        <taxon>Sphingomonadales</taxon>
        <taxon>Sphingomonadaceae</taxon>
        <taxon>Sphingobium</taxon>
    </lineage>
</organism>
<dbReference type="EMBL" id="ATDP01000090">
    <property type="protein sequence ID" value="EQB14624.1"/>
    <property type="molecule type" value="Genomic_DNA"/>
</dbReference>
<name>T0IY53_9SPHN</name>
<dbReference type="RefSeq" id="WP_021226242.1">
    <property type="nucleotide sequence ID" value="NZ_ATDP01000090.1"/>
</dbReference>
<evidence type="ECO:0000256" key="1">
    <source>
        <dbReference type="SAM" id="Phobius"/>
    </source>
</evidence>
<accession>T0IY53</accession>